<gene>
    <name evidence="1" type="ORF">B6F84_08310</name>
</gene>
<sequence length="90" mass="10423">MSLRDYEKQKVAIWLAYFTADSRRKGRKTKKLKITLEDLINSANSLNLEPEVLDKIHPGSRIKGVVMVNKVQGKYKIIKMIYSSLTQKKQ</sequence>
<name>A0A1W6K0G5_9CREN</name>
<reference evidence="1 2" key="1">
    <citation type="submission" date="2017-03" db="EMBL/GenBank/DDBJ databases">
        <title>Sulfur activation and transportation mechanism of thermophilic Archaea Acidianus manzaensis YN-25.</title>
        <authorList>
            <person name="Ma Y."/>
            <person name="Yang Y."/>
            <person name="Xia J."/>
        </authorList>
    </citation>
    <scope>NUCLEOTIDE SEQUENCE [LARGE SCALE GENOMIC DNA]</scope>
    <source>
        <strain evidence="1 2">YN-25</strain>
    </source>
</reference>
<dbReference type="Proteomes" id="UP000193404">
    <property type="component" value="Chromosome"/>
</dbReference>
<evidence type="ECO:0000313" key="1">
    <source>
        <dbReference type="EMBL" id="ARM76023.1"/>
    </source>
</evidence>
<dbReference type="GO" id="GO:0008312">
    <property type="term" value="F:7S RNA binding"/>
    <property type="evidence" value="ECO:0007669"/>
    <property type="project" value="InterPro"/>
</dbReference>
<dbReference type="RefSeq" id="WP_148691804.1">
    <property type="nucleotide sequence ID" value="NZ_CP020477.1"/>
</dbReference>
<keyword evidence="2" id="KW-1185">Reference proteome</keyword>
<dbReference type="STRING" id="282676.B6F84_08310"/>
<dbReference type="SUPFAM" id="SSF69695">
    <property type="entry name" value="SRP19"/>
    <property type="match status" value="1"/>
</dbReference>
<protein>
    <recommendedName>
        <fullName evidence="3">Signal recognition particle</fullName>
    </recommendedName>
</protein>
<proteinExistence type="predicted"/>
<dbReference type="OrthoDB" id="56356at2157"/>
<dbReference type="AlphaFoldDB" id="A0A1W6K0G5"/>
<dbReference type="KEGG" id="aman:B6F84_08310"/>
<dbReference type="EMBL" id="CP020477">
    <property type="protein sequence ID" value="ARM76023.1"/>
    <property type="molecule type" value="Genomic_DNA"/>
</dbReference>
<dbReference type="Gene3D" id="3.30.56.30">
    <property type="entry name" value="Signal recognition particle, SRP19-like subunit"/>
    <property type="match status" value="1"/>
</dbReference>
<dbReference type="GO" id="GO:0048500">
    <property type="term" value="C:signal recognition particle"/>
    <property type="evidence" value="ECO:0007669"/>
    <property type="project" value="InterPro"/>
</dbReference>
<accession>A0A1W6K0G5</accession>
<dbReference type="GO" id="GO:0006614">
    <property type="term" value="P:SRP-dependent cotranslational protein targeting to membrane"/>
    <property type="evidence" value="ECO:0007669"/>
    <property type="project" value="InterPro"/>
</dbReference>
<dbReference type="InterPro" id="IPR036521">
    <property type="entry name" value="SRP19-like_sf"/>
</dbReference>
<dbReference type="GeneID" id="41590913"/>
<evidence type="ECO:0000313" key="2">
    <source>
        <dbReference type="Proteomes" id="UP000193404"/>
    </source>
</evidence>
<organism evidence="1 2">
    <name type="scientific">Acidianus manzaensis</name>
    <dbReference type="NCBI Taxonomy" id="282676"/>
    <lineage>
        <taxon>Archaea</taxon>
        <taxon>Thermoproteota</taxon>
        <taxon>Thermoprotei</taxon>
        <taxon>Sulfolobales</taxon>
        <taxon>Sulfolobaceae</taxon>
        <taxon>Acidianus</taxon>
    </lineage>
</organism>
<evidence type="ECO:0008006" key="3">
    <source>
        <dbReference type="Google" id="ProtNLM"/>
    </source>
</evidence>